<evidence type="ECO:0000313" key="9">
    <source>
        <dbReference type="EMBL" id="ROR96017.1"/>
    </source>
</evidence>
<feature type="transmembrane region" description="Helical" evidence="7">
    <location>
        <begin position="102"/>
        <end position="121"/>
    </location>
</feature>
<feature type="region of interest" description="Disordered" evidence="6">
    <location>
        <begin position="448"/>
        <end position="481"/>
    </location>
</feature>
<evidence type="ECO:0000256" key="2">
    <source>
        <dbReference type="ARBA" id="ARBA00022448"/>
    </source>
</evidence>
<keyword evidence="2" id="KW-0813">Transport</keyword>
<proteinExistence type="predicted"/>
<keyword evidence="5 7" id="KW-0472">Membrane</keyword>
<dbReference type="InterPro" id="IPR020846">
    <property type="entry name" value="MFS_dom"/>
</dbReference>
<dbReference type="PROSITE" id="PS50850">
    <property type="entry name" value="MFS"/>
    <property type="match status" value="1"/>
</dbReference>
<dbReference type="AlphaFoldDB" id="A0A3N2D8B4"/>
<dbReference type="SUPFAM" id="SSF103473">
    <property type="entry name" value="MFS general substrate transporter"/>
    <property type="match status" value="1"/>
</dbReference>
<evidence type="ECO:0000256" key="5">
    <source>
        <dbReference type="ARBA" id="ARBA00023136"/>
    </source>
</evidence>
<keyword evidence="4 7" id="KW-1133">Transmembrane helix</keyword>
<evidence type="ECO:0000256" key="3">
    <source>
        <dbReference type="ARBA" id="ARBA00022692"/>
    </source>
</evidence>
<gene>
    <name evidence="9" type="ORF">EDD28_0591</name>
</gene>
<comment type="subcellular location">
    <subcellularLocation>
        <location evidence="1">Cell membrane</location>
        <topology evidence="1">Multi-pass membrane protein</topology>
    </subcellularLocation>
</comment>
<reference evidence="9 10" key="1">
    <citation type="submission" date="2018-11" db="EMBL/GenBank/DDBJ databases">
        <title>Sequencing the genomes of 1000 actinobacteria strains.</title>
        <authorList>
            <person name="Klenk H.-P."/>
        </authorList>
    </citation>
    <scope>NUCLEOTIDE SEQUENCE [LARGE SCALE GENOMIC DNA]</scope>
    <source>
        <strain evidence="9 10">DSM 13521</strain>
    </source>
</reference>
<feature type="transmembrane region" description="Helical" evidence="7">
    <location>
        <begin position="37"/>
        <end position="58"/>
    </location>
</feature>
<comment type="caution">
    <text evidence="9">The sequence shown here is derived from an EMBL/GenBank/DDBJ whole genome shotgun (WGS) entry which is preliminary data.</text>
</comment>
<accession>A0A3N2D8B4</accession>
<evidence type="ECO:0000259" key="8">
    <source>
        <dbReference type="PROSITE" id="PS50850"/>
    </source>
</evidence>
<sequence>MTSEPTAASASARTSAASARTQLDDVEMTPFLKRVTLFSAGGPFLDGYVLSIIGVALIQLTPSLDLDATWMALTGAAALVGIFLGTSVGGYLTDLIGRKRMFVIDIVGIAVISLATAFVQAPWQLVAMRFLIGIVIGADYPIATSMVAEFTPRRYRAISMGFIAAAWYLGANAAYLVGYFLLPVDGGWRWMLASAVVPCLVILIGRWDIPESPRWLSRKGRSAEADEIVHRIYGTQVELEPEAVVKTRYSVLFRPRNLGTWVFVGTIWLCQAVPMFAIYTYGPEIMRQLGFGENQVATLGEIAIGTFFLIGCIPAMFWANSLGRRKLLIGSFALMTVALVVLGLVPTPAVVVIIGCLGTYAFFSGGPGNLQWLYPNELFPTEIRASAVGAAMAFSRIGTVITTYLLPGFLLTHGTRATLLVGAAISGIGLIVSALFAPETRGLTLAQSSRMGLGPRAHHEVTPDATGTDPSDHPETSPQRR</sequence>
<feature type="transmembrane region" description="Helical" evidence="7">
    <location>
        <begin position="70"/>
        <end position="90"/>
    </location>
</feature>
<feature type="transmembrane region" description="Helical" evidence="7">
    <location>
        <begin position="383"/>
        <end position="406"/>
    </location>
</feature>
<dbReference type="Pfam" id="PF00083">
    <property type="entry name" value="Sugar_tr"/>
    <property type="match status" value="1"/>
</dbReference>
<feature type="transmembrane region" description="Helical" evidence="7">
    <location>
        <begin position="302"/>
        <end position="320"/>
    </location>
</feature>
<evidence type="ECO:0000256" key="7">
    <source>
        <dbReference type="SAM" id="Phobius"/>
    </source>
</evidence>
<evidence type="ECO:0000313" key="10">
    <source>
        <dbReference type="Proteomes" id="UP000275356"/>
    </source>
</evidence>
<organism evidence="9 10">
    <name type="scientific">Salana multivorans</name>
    <dbReference type="NCBI Taxonomy" id="120377"/>
    <lineage>
        <taxon>Bacteria</taxon>
        <taxon>Bacillati</taxon>
        <taxon>Actinomycetota</taxon>
        <taxon>Actinomycetes</taxon>
        <taxon>Micrococcales</taxon>
        <taxon>Beutenbergiaceae</taxon>
        <taxon>Salana</taxon>
    </lineage>
</organism>
<dbReference type="Gene3D" id="1.20.1250.20">
    <property type="entry name" value="MFS general substrate transporter like domains"/>
    <property type="match status" value="1"/>
</dbReference>
<feature type="transmembrane region" description="Helical" evidence="7">
    <location>
        <begin position="188"/>
        <end position="209"/>
    </location>
</feature>
<dbReference type="InterPro" id="IPR036259">
    <property type="entry name" value="MFS_trans_sf"/>
</dbReference>
<dbReference type="GO" id="GO:0022857">
    <property type="term" value="F:transmembrane transporter activity"/>
    <property type="evidence" value="ECO:0007669"/>
    <property type="project" value="InterPro"/>
</dbReference>
<feature type="transmembrane region" description="Helical" evidence="7">
    <location>
        <begin position="160"/>
        <end position="182"/>
    </location>
</feature>
<feature type="transmembrane region" description="Helical" evidence="7">
    <location>
        <begin position="332"/>
        <end position="363"/>
    </location>
</feature>
<dbReference type="Proteomes" id="UP000275356">
    <property type="component" value="Unassembled WGS sequence"/>
</dbReference>
<dbReference type="GO" id="GO:0005886">
    <property type="term" value="C:plasma membrane"/>
    <property type="evidence" value="ECO:0007669"/>
    <property type="project" value="UniProtKB-SubCell"/>
</dbReference>
<dbReference type="InterPro" id="IPR005828">
    <property type="entry name" value="MFS_sugar_transport-like"/>
</dbReference>
<feature type="transmembrane region" description="Helical" evidence="7">
    <location>
        <begin position="258"/>
        <end position="282"/>
    </location>
</feature>
<dbReference type="RefSeq" id="WP_123738254.1">
    <property type="nucleotide sequence ID" value="NZ_RKHQ01000001.1"/>
</dbReference>
<dbReference type="EMBL" id="RKHQ01000001">
    <property type="protein sequence ID" value="ROR96017.1"/>
    <property type="molecule type" value="Genomic_DNA"/>
</dbReference>
<dbReference type="CDD" id="cd17316">
    <property type="entry name" value="MFS_SV2_like"/>
    <property type="match status" value="1"/>
</dbReference>
<feature type="domain" description="Major facilitator superfamily (MFS) profile" evidence="8">
    <location>
        <begin position="35"/>
        <end position="441"/>
    </location>
</feature>
<evidence type="ECO:0000256" key="6">
    <source>
        <dbReference type="SAM" id="MobiDB-lite"/>
    </source>
</evidence>
<dbReference type="OrthoDB" id="4008739at2"/>
<name>A0A3N2D8B4_9MICO</name>
<dbReference type="InterPro" id="IPR050814">
    <property type="entry name" value="Myo-inositol_Transporter"/>
</dbReference>
<feature type="transmembrane region" description="Helical" evidence="7">
    <location>
        <begin position="418"/>
        <end position="437"/>
    </location>
</feature>
<evidence type="ECO:0000256" key="1">
    <source>
        <dbReference type="ARBA" id="ARBA00004651"/>
    </source>
</evidence>
<protein>
    <submittedName>
        <fullName evidence="9">Putative MFS transporter</fullName>
    </submittedName>
</protein>
<evidence type="ECO:0000256" key="4">
    <source>
        <dbReference type="ARBA" id="ARBA00022989"/>
    </source>
</evidence>
<keyword evidence="3 7" id="KW-0812">Transmembrane</keyword>
<dbReference type="PANTHER" id="PTHR48020">
    <property type="entry name" value="PROTON MYO-INOSITOL COTRANSPORTER"/>
    <property type="match status" value="1"/>
</dbReference>
<feature type="transmembrane region" description="Helical" evidence="7">
    <location>
        <begin position="127"/>
        <end position="148"/>
    </location>
</feature>
<dbReference type="PANTHER" id="PTHR48020:SF12">
    <property type="entry name" value="PROTON MYO-INOSITOL COTRANSPORTER"/>
    <property type="match status" value="1"/>
</dbReference>
<keyword evidence="10" id="KW-1185">Reference proteome</keyword>